<evidence type="ECO:0000256" key="1">
    <source>
        <dbReference type="ARBA" id="ARBA00004651"/>
    </source>
</evidence>
<dbReference type="Gene3D" id="1.20.950.20">
    <property type="entry name" value="Transmembrane di-heme cytochromes, Chain C"/>
    <property type="match status" value="1"/>
</dbReference>
<comment type="subcellular location">
    <subcellularLocation>
        <location evidence="1">Cell membrane</location>
        <topology evidence="1">Multi-pass membrane protein</topology>
    </subcellularLocation>
</comment>
<dbReference type="Pfam" id="PF01292">
    <property type="entry name" value="Ni_hydr_CYTB"/>
    <property type="match status" value="1"/>
</dbReference>
<evidence type="ECO:0000256" key="12">
    <source>
        <dbReference type="SAM" id="Phobius"/>
    </source>
</evidence>
<evidence type="ECO:0000256" key="11">
    <source>
        <dbReference type="ARBA" id="ARBA00023136"/>
    </source>
</evidence>
<evidence type="ECO:0000256" key="10">
    <source>
        <dbReference type="ARBA" id="ARBA00023004"/>
    </source>
</evidence>
<accession>A0ABP9S502</accession>
<keyword evidence="5" id="KW-0349">Heme</keyword>
<feature type="transmembrane region" description="Helical" evidence="12">
    <location>
        <begin position="181"/>
        <end position="201"/>
    </location>
</feature>
<dbReference type="InterPro" id="IPR051542">
    <property type="entry name" value="Hydrogenase_cytochrome"/>
</dbReference>
<feature type="domain" description="Cytochrome b561 bacterial/Ni-hydrogenase" evidence="13">
    <location>
        <begin position="13"/>
        <end position="214"/>
    </location>
</feature>
<keyword evidence="10" id="KW-0408">Iron</keyword>
<evidence type="ECO:0000313" key="14">
    <source>
        <dbReference type="EMBL" id="GAA5190728.1"/>
    </source>
</evidence>
<feature type="transmembrane region" description="Helical" evidence="12">
    <location>
        <begin position="21"/>
        <end position="40"/>
    </location>
</feature>
<dbReference type="InterPro" id="IPR016174">
    <property type="entry name" value="Di-haem_cyt_TM"/>
</dbReference>
<keyword evidence="4" id="KW-1003">Cell membrane</keyword>
<evidence type="ECO:0000256" key="3">
    <source>
        <dbReference type="ARBA" id="ARBA00022448"/>
    </source>
</evidence>
<comment type="similarity">
    <text evidence="2">Belongs to the HupC/HyaC/HydC family.</text>
</comment>
<keyword evidence="6 12" id="KW-0812">Transmembrane</keyword>
<dbReference type="PANTHER" id="PTHR30485:SF0">
    <property type="entry name" value="NI_FE-HYDROGENASE 1 B-TYPE CYTOCHROME SUBUNIT-RELATED"/>
    <property type="match status" value="1"/>
</dbReference>
<keyword evidence="11 12" id="KW-0472">Membrane</keyword>
<dbReference type="PANTHER" id="PTHR30485">
    <property type="entry name" value="NI/FE-HYDROGENASE 1 B-TYPE CYTOCHROME SUBUNIT"/>
    <property type="match status" value="1"/>
</dbReference>
<organism evidence="14 15">
    <name type="scientific">Ferrimonas gelatinilytica</name>
    <dbReference type="NCBI Taxonomy" id="1255257"/>
    <lineage>
        <taxon>Bacteria</taxon>
        <taxon>Pseudomonadati</taxon>
        <taxon>Pseudomonadota</taxon>
        <taxon>Gammaproteobacteria</taxon>
        <taxon>Alteromonadales</taxon>
        <taxon>Ferrimonadaceae</taxon>
        <taxon>Ferrimonas</taxon>
    </lineage>
</organism>
<evidence type="ECO:0000256" key="4">
    <source>
        <dbReference type="ARBA" id="ARBA00022475"/>
    </source>
</evidence>
<dbReference type="EMBL" id="BAABLF010000008">
    <property type="protein sequence ID" value="GAA5190728.1"/>
    <property type="molecule type" value="Genomic_DNA"/>
</dbReference>
<keyword evidence="8" id="KW-0249">Electron transport</keyword>
<dbReference type="InterPro" id="IPR000516">
    <property type="entry name" value="Ni-dep_Hydgase_cyt-B"/>
</dbReference>
<dbReference type="NCBIfam" id="TIGR02125">
    <property type="entry name" value="CytB-hydogenase"/>
    <property type="match status" value="1"/>
</dbReference>
<dbReference type="Proteomes" id="UP001501600">
    <property type="component" value="Unassembled WGS sequence"/>
</dbReference>
<evidence type="ECO:0000256" key="7">
    <source>
        <dbReference type="ARBA" id="ARBA00022723"/>
    </source>
</evidence>
<reference evidence="15" key="1">
    <citation type="journal article" date="2019" name="Int. J. Syst. Evol. Microbiol.">
        <title>The Global Catalogue of Microorganisms (GCM) 10K type strain sequencing project: providing services to taxonomists for standard genome sequencing and annotation.</title>
        <authorList>
            <consortium name="The Broad Institute Genomics Platform"/>
            <consortium name="The Broad Institute Genome Sequencing Center for Infectious Disease"/>
            <person name="Wu L."/>
            <person name="Ma J."/>
        </authorList>
    </citation>
    <scope>NUCLEOTIDE SEQUENCE [LARGE SCALE GENOMIC DNA]</scope>
    <source>
        <strain evidence="15">JCM 18720</strain>
    </source>
</reference>
<sequence length="222" mass="25529">MTTKTLYTRDYVFSPAIRIMHWLRALSIVLLVATGFYIAWPFLTPYGGTDNLQQGWVRMVHLIAGFMLVAITLARAYLYFFSRSNIERRSFRDVMSAKSWVVQLKSYLWMGQLHKAGAYGPLQFVTYLAVTLVILFMCLSGLTLHANVYHEGLGGMLYPFAEWFTGLMGGLAAVREWHHIMTWVFIIFLVIHVYMAVWSGIRFKQNSVDAIVSGYDVHKTKH</sequence>
<name>A0ABP9S502_9GAMM</name>
<evidence type="ECO:0000256" key="5">
    <source>
        <dbReference type="ARBA" id="ARBA00022617"/>
    </source>
</evidence>
<evidence type="ECO:0000256" key="9">
    <source>
        <dbReference type="ARBA" id="ARBA00022989"/>
    </source>
</evidence>
<dbReference type="PRINTS" id="PR00161">
    <property type="entry name" value="NIHGNASECYTB"/>
</dbReference>
<keyword evidence="15" id="KW-1185">Reference proteome</keyword>
<evidence type="ECO:0000256" key="6">
    <source>
        <dbReference type="ARBA" id="ARBA00022692"/>
    </source>
</evidence>
<gene>
    <name evidence="14" type="primary">cybH</name>
    <name evidence="14" type="ORF">GCM10025772_16060</name>
</gene>
<evidence type="ECO:0000313" key="15">
    <source>
        <dbReference type="Proteomes" id="UP001501600"/>
    </source>
</evidence>
<comment type="caution">
    <text evidence="14">The sequence shown here is derived from an EMBL/GenBank/DDBJ whole genome shotgun (WGS) entry which is preliminary data.</text>
</comment>
<evidence type="ECO:0000256" key="2">
    <source>
        <dbReference type="ARBA" id="ARBA00008622"/>
    </source>
</evidence>
<evidence type="ECO:0000259" key="13">
    <source>
        <dbReference type="Pfam" id="PF01292"/>
    </source>
</evidence>
<feature type="transmembrane region" description="Helical" evidence="12">
    <location>
        <begin position="124"/>
        <end position="144"/>
    </location>
</feature>
<dbReference type="InterPro" id="IPR011577">
    <property type="entry name" value="Cyt_b561_bac/Ni-Hgenase"/>
</dbReference>
<keyword evidence="9 12" id="KW-1133">Transmembrane helix</keyword>
<protein>
    <submittedName>
        <fullName evidence="14">Ni/Fe-hydrogenase, b-type cytochrome subunit</fullName>
    </submittedName>
</protein>
<dbReference type="SUPFAM" id="SSF81342">
    <property type="entry name" value="Transmembrane di-heme cytochromes"/>
    <property type="match status" value="1"/>
</dbReference>
<keyword evidence="7" id="KW-0479">Metal-binding</keyword>
<keyword evidence="3" id="KW-0813">Transport</keyword>
<dbReference type="RefSeq" id="WP_345316534.1">
    <property type="nucleotide sequence ID" value="NZ_BAABLF010000008.1"/>
</dbReference>
<proteinExistence type="inferred from homology"/>
<evidence type="ECO:0000256" key="8">
    <source>
        <dbReference type="ARBA" id="ARBA00022982"/>
    </source>
</evidence>
<feature type="transmembrane region" description="Helical" evidence="12">
    <location>
        <begin position="60"/>
        <end position="80"/>
    </location>
</feature>